<dbReference type="STRING" id="645990.SAMN00120144_1094"/>
<dbReference type="Proteomes" id="UP000192266">
    <property type="component" value="Unassembled WGS sequence"/>
</dbReference>
<gene>
    <name evidence="2" type="ORF">SAMN00120144_1094</name>
</gene>
<organism evidence="2 3">
    <name type="scientific">Hymenobacter roseosalivarius DSM 11622</name>
    <dbReference type="NCBI Taxonomy" id="645990"/>
    <lineage>
        <taxon>Bacteria</taxon>
        <taxon>Pseudomonadati</taxon>
        <taxon>Bacteroidota</taxon>
        <taxon>Cytophagia</taxon>
        <taxon>Cytophagales</taxon>
        <taxon>Hymenobacteraceae</taxon>
        <taxon>Hymenobacter</taxon>
    </lineage>
</organism>
<dbReference type="EMBL" id="FWWW01000082">
    <property type="protein sequence ID" value="SMB98414.1"/>
    <property type="molecule type" value="Genomic_DNA"/>
</dbReference>
<evidence type="ECO:0000313" key="2">
    <source>
        <dbReference type="EMBL" id="SMB98414.1"/>
    </source>
</evidence>
<evidence type="ECO:0000259" key="1">
    <source>
        <dbReference type="Pfam" id="PF12458"/>
    </source>
</evidence>
<proteinExistence type="predicted"/>
<sequence>MEQLETGTYEILRNRLTTSGSDLRLRLEKLNAERKAVFGAIDTKLIGTGRITTENNCVPWDMVPVGGNFLFGYNVLIGLKAEPEVADVFGVYDYTNHEFWSLGLELISAPQFVEEFRNLYRYYKNTQFVKFAVLGAHLFMVFRVGKSASDIKTFKWLLQGDTLTYLDNRSDHEYTFPAQHEFTWKRATRDMQRAGKYPHISIEDKVFVETIHGDLTIKVENNTETGQGIYSEPVADKDQTLDDSEIYYAVVGNLVLLKIRPYKEPDYRHFLFNEKLKTAQRLDALAEACVLLPDGQGLIFPHGFYLQTGAGKLFENSLRHMLFEKRITSPNGEDFLYVFYNKDNGAYLLLSYNLIAQRVNNPISCHGYALFANGELCYFRADDEAKKHHAVQIWQTPYVAPDFQLPVTSDSYLYKLGNKEIVRAMAEAQEILTLLSKDDSYAGLYLDLIRLTTTLTDTYHWLREPAAQALSRCRRFGRRPTRRWRSSRK</sequence>
<dbReference type="AlphaFoldDB" id="A0A1W1VZW9"/>
<evidence type="ECO:0000313" key="3">
    <source>
        <dbReference type="Proteomes" id="UP000192266"/>
    </source>
</evidence>
<reference evidence="2 3" key="1">
    <citation type="submission" date="2017-04" db="EMBL/GenBank/DDBJ databases">
        <authorList>
            <person name="Afonso C.L."/>
            <person name="Miller P.J."/>
            <person name="Scott M.A."/>
            <person name="Spackman E."/>
            <person name="Goraichik I."/>
            <person name="Dimitrov K.M."/>
            <person name="Suarez D.L."/>
            <person name="Swayne D.E."/>
        </authorList>
    </citation>
    <scope>NUCLEOTIDE SEQUENCE [LARGE SCALE GENOMIC DNA]</scope>
    <source>
        <strain evidence="2 3">DSM 11622</strain>
    </source>
</reference>
<dbReference type="OrthoDB" id="9814769at2"/>
<protein>
    <recommendedName>
        <fullName evidence="1">DUF3686 domain-containing protein</fullName>
    </recommendedName>
</protein>
<dbReference type="Pfam" id="PF12458">
    <property type="entry name" value="DUF3686"/>
    <property type="match status" value="1"/>
</dbReference>
<feature type="domain" description="DUF3686" evidence="1">
    <location>
        <begin position="22"/>
        <end position="460"/>
    </location>
</feature>
<accession>A0A1W1VZW9</accession>
<dbReference type="InterPro" id="IPR020958">
    <property type="entry name" value="DUF3686"/>
</dbReference>
<dbReference type="RefSeq" id="WP_143434962.1">
    <property type="nucleotide sequence ID" value="NZ_FWWW01000082.1"/>
</dbReference>
<keyword evidence="3" id="KW-1185">Reference proteome</keyword>
<name>A0A1W1VZW9_9BACT</name>